<dbReference type="GO" id="GO:0008725">
    <property type="term" value="F:DNA-3-methyladenine glycosylase activity"/>
    <property type="evidence" value="ECO:0007669"/>
    <property type="project" value="TreeGrafter"/>
</dbReference>
<accession>A0A1I2J8G9</accession>
<dbReference type="GO" id="GO:0005737">
    <property type="term" value="C:cytoplasm"/>
    <property type="evidence" value="ECO:0007669"/>
    <property type="project" value="TreeGrafter"/>
</dbReference>
<dbReference type="OrthoDB" id="9811249at2"/>
<dbReference type="Pfam" id="PF00730">
    <property type="entry name" value="HhH-GPD"/>
    <property type="match status" value="1"/>
</dbReference>
<dbReference type="GO" id="GO:0006307">
    <property type="term" value="P:DNA alkylation repair"/>
    <property type="evidence" value="ECO:0007669"/>
    <property type="project" value="TreeGrafter"/>
</dbReference>
<dbReference type="InterPro" id="IPR003265">
    <property type="entry name" value="HhH-GPD_domain"/>
</dbReference>
<dbReference type="CDD" id="cd00056">
    <property type="entry name" value="ENDO3c"/>
    <property type="match status" value="1"/>
</dbReference>
<comment type="similarity">
    <text evidence="2">Belongs to the alkylbase DNA glycosidase AlkA family.</text>
</comment>
<evidence type="ECO:0000256" key="3">
    <source>
        <dbReference type="ARBA" id="ARBA00012000"/>
    </source>
</evidence>
<organism evidence="7 8">
    <name type="scientific">Fontimonas thermophila</name>
    <dbReference type="NCBI Taxonomy" id="1076937"/>
    <lineage>
        <taxon>Bacteria</taxon>
        <taxon>Pseudomonadati</taxon>
        <taxon>Pseudomonadota</taxon>
        <taxon>Gammaproteobacteria</taxon>
        <taxon>Nevskiales</taxon>
        <taxon>Nevskiaceae</taxon>
        <taxon>Fontimonas</taxon>
    </lineage>
</organism>
<dbReference type="InterPro" id="IPR000035">
    <property type="entry name" value="Alkylbase_DNA_glycsylse_CS"/>
</dbReference>
<dbReference type="GO" id="GO:0032993">
    <property type="term" value="C:protein-DNA complex"/>
    <property type="evidence" value="ECO:0007669"/>
    <property type="project" value="TreeGrafter"/>
</dbReference>
<protein>
    <recommendedName>
        <fullName evidence="3">DNA-3-methyladenine glycosylase II</fullName>
        <ecNumber evidence="3">3.2.2.21</ecNumber>
    </recommendedName>
</protein>
<proteinExistence type="inferred from homology"/>
<dbReference type="InterPro" id="IPR051912">
    <property type="entry name" value="Alkylbase_DNA_Glycosylase/TA"/>
</dbReference>
<keyword evidence="4" id="KW-0227">DNA damage</keyword>
<dbReference type="PANTHER" id="PTHR43003">
    <property type="entry name" value="DNA-3-METHYLADENINE GLYCOSYLASE"/>
    <property type="match status" value="1"/>
</dbReference>
<dbReference type="PROSITE" id="PS00516">
    <property type="entry name" value="ALKYLBASE_DNA_GLYCOS"/>
    <property type="match status" value="1"/>
</dbReference>
<dbReference type="Proteomes" id="UP000199771">
    <property type="component" value="Unassembled WGS sequence"/>
</dbReference>
<evidence type="ECO:0000256" key="5">
    <source>
        <dbReference type="ARBA" id="ARBA00023204"/>
    </source>
</evidence>
<dbReference type="STRING" id="1076937.SAMN04488120_1069"/>
<evidence type="ECO:0000313" key="7">
    <source>
        <dbReference type="EMBL" id="SFF50348.1"/>
    </source>
</evidence>
<feature type="domain" description="HhH-GPD" evidence="6">
    <location>
        <begin position="50"/>
        <end position="205"/>
    </location>
</feature>
<dbReference type="RefSeq" id="WP_091533449.1">
    <property type="nucleotide sequence ID" value="NZ_FOOC01000006.1"/>
</dbReference>
<dbReference type="GO" id="GO:0043916">
    <property type="term" value="F:DNA-7-methylguanine glycosylase activity"/>
    <property type="evidence" value="ECO:0007669"/>
    <property type="project" value="TreeGrafter"/>
</dbReference>
<dbReference type="SMART" id="SM00478">
    <property type="entry name" value="ENDO3c"/>
    <property type="match status" value="1"/>
</dbReference>
<dbReference type="Gene3D" id="1.10.340.30">
    <property type="entry name" value="Hypothetical protein, domain 2"/>
    <property type="match status" value="1"/>
</dbReference>
<dbReference type="GO" id="GO:0006285">
    <property type="term" value="P:base-excision repair, AP site formation"/>
    <property type="evidence" value="ECO:0007669"/>
    <property type="project" value="TreeGrafter"/>
</dbReference>
<name>A0A1I2J8G9_9GAMM</name>
<keyword evidence="8" id="KW-1185">Reference proteome</keyword>
<comment type="catalytic activity">
    <reaction evidence="1">
        <text>Hydrolysis of alkylated DNA, releasing 3-methyladenine, 3-methylguanine, 7-methylguanine and 7-methyladenine.</text>
        <dbReference type="EC" id="3.2.2.21"/>
    </reaction>
</comment>
<dbReference type="Gene3D" id="1.10.1670.40">
    <property type="match status" value="1"/>
</dbReference>
<keyword evidence="5" id="KW-0234">DNA repair</keyword>
<gene>
    <name evidence="7" type="ORF">SAMN04488120_1069</name>
</gene>
<sequence>MPSIHQTLRLAERRLAEVDPVIGGLIARYGPCQLAARRREPFQVLCASIVSQQISSRAADAILARITAAFGERGRIRPERLAEASTEALRACGLSHSKARWLQHLGAATASGALDFARLRAMDDESAIAQLDALPGIGRWTAEMFLIFALHRLDIFAMDDLGLRRGVDTLYGNGRRLSDARTLKITRTWAPYRSVASWYLWRLADPDTQTWD</sequence>
<dbReference type="GO" id="GO:0032131">
    <property type="term" value="F:alkylated DNA binding"/>
    <property type="evidence" value="ECO:0007669"/>
    <property type="project" value="TreeGrafter"/>
</dbReference>
<dbReference type="SUPFAM" id="SSF48150">
    <property type="entry name" value="DNA-glycosylase"/>
    <property type="match status" value="1"/>
</dbReference>
<dbReference type="InterPro" id="IPR011257">
    <property type="entry name" value="DNA_glycosylase"/>
</dbReference>
<evidence type="ECO:0000256" key="2">
    <source>
        <dbReference type="ARBA" id="ARBA00010817"/>
    </source>
</evidence>
<dbReference type="PANTHER" id="PTHR43003:SF5">
    <property type="entry name" value="DNA-3-METHYLADENINE GLYCOSYLASE"/>
    <property type="match status" value="1"/>
</dbReference>
<evidence type="ECO:0000256" key="1">
    <source>
        <dbReference type="ARBA" id="ARBA00000086"/>
    </source>
</evidence>
<evidence type="ECO:0000256" key="4">
    <source>
        <dbReference type="ARBA" id="ARBA00022763"/>
    </source>
</evidence>
<reference evidence="7 8" key="1">
    <citation type="submission" date="2016-10" db="EMBL/GenBank/DDBJ databases">
        <authorList>
            <person name="de Groot N.N."/>
        </authorList>
    </citation>
    <scope>NUCLEOTIDE SEQUENCE [LARGE SCALE GENOMIC DNA]</scope>
    <source>
        <strain evidence="7 8">DSM 23609</strain>
    </source>
</reference>
<dbReference type="FunFam" id="1.10.340.30:FF:000004">
    <property type="entry name" value="DNA-3-methyladenine glycosylase II"/>
    <property type="match status" value="1"/>
</dbReference>
<dbReference type="EMBL" id="FOOC01000006">
    <property type="protein sequence ID" value="SFF50348.1"/>
    <property type="molecule type" value="Genomic_DNA"/>
</dbReference>
<evidence type="ECO:0000313" key="8">
    <source>
        <dbReference type="Proteomes" id="UP000199771"/>
    </source>
</evidence>
<evidence type="ECO:0000259" key="6">
    <source>
        <dbReference type="SMART" id="SM00478"/>
    </source>
</evidence>
<dbReference type="AlphaFoldDB" id="A0A1I2J8G9"/>
<dbReference type="EC" id="3.2.2.21" evidence="3"/>